<name>A0A024UCJ3_9STRA</name>
<accession>A0A024UCJ3</accession>
<dbReference type="AlphaFoldDB" id="A0A024UCJ3"/>
<organism evidence="1">
    <name type="scientific">Aphanomyces invadans</name>
    <dbReference type="NCBI Taxonomy" id="157072"/>
    <lineage>
        <taxon>Eukaryota</taxon>
        <taxon>Sar</taxon>
        <taxon>Stramenopiles</taxon>
        <taxon>Oomycota</taxon>
        <taxon>Saprolegniomycetes</taxon>
        <taxon>Saprolegniales</taxon>
        <taxon>Verrucalvaceae</taxon>
        <taxon>Aphanomyces</taxon>
    </lineage>
</organism>
<dbReference type="RefSeq" id="XP_008866851.1">
    <property type="nucleotide sequence ID" value="XM_008868629.1"/>
</dbReference>
<dbReference type="EMBL" id="KI913958">
    <property type="protein sequence ID" value="ETW03895.1"/>
    <property type="molecule type" value="Genomic_DNA"/>
</dbReference>
<protein>
    <submittedName>
        <fullName evidence="1">Uncharacterized protein</fullName>
    </submittedName>
</protein>
<dbReference type="VEuPathDB" id="FungiDB:H310_04320"/>
<proteinExistence type="predicted"/>
<evidence type="ECO:0000313" key="1">
    <source>
        <dbReference type="EMBL" id="ETW03895.1"/>
    </source>
</evidence>
<sequence>MSIGRLHDILTASIAQVHAEDVVDTERTFAEALEDDLSGLSELVLKGQADKFRTQVQKKHLSANVTLHDMAKCDRITLTSVCRREELQVATVGDMLEPVKDH</sequence>
<gene>
    <name evidence="1" type="ORF">H310_04320</name>
</gene>
<dbReference type="GeneID" id="20081370"/>
<reference evidence="1" key="1">
    <citation type="submission" date="2013-12" db="EMBL/GenBank/DDBJ databases">
        <title>The Genome Sequence of Aphanomyces invadans NJM9701.</title>
        <authorList>
            <consortium name="The Broad Institute Genomics Platform"/>
            <person name="Russ C."/>
            <person name="Tyler B."/>
            <person name="van West P."/>
            <person name="Dieguez-Uribeondo J."/>
            <person name="Young S.K."/>
            <person name="Zeng Q."/>
            <person name="Gargeya S."/>
            <person name="Fitzgerald M."/>
            <person name="Abouelleil A."/>
            <person name="Alvarado L."/>
            <person name="Chapman S.B."/>
            <person name="Gainer-Dewar J."/>
            <person name="Goldberg J."/>
            <person name="Griggs A."/>
            <person name="Gujja S."/>
            <person name="Hansen M."/>
            <person name="Howarth C."/>
            <person name="Imamovic A."/>
            <person name="Ireland A."/>
            <person name="Larimer J."/>
            <person name="McCowan C."/>
            <person name="Murphy C."/>
            <person name="Pearson M."/>
            <person name="Poon T.W."/>
            <person name="Priest M."/>
            <person name="Roberts A."/>
            <person name="Saif S."/>
            <person name="Shea T."/>
            <person name="Sykes S."/>
            <person name="Wortman J."/>
            <person name="Nusbaum C."/>
            <person name="Birren B."/>
        </authorList>
    </citation>
    <scope>NUCLEOTIDE SEQUENCE [LARGE SCALE GENOMIC DNA]</scope>
    <source>
        <strain evidence="1">NJM9701</strain>
    </source>
</reference>